<accession>A0ABS4JBD8</accession>
<sequence length="259" mass="28965">MKKLLTGVAIGVILMLTTAAVSSTSIQATLFPSKVTIHNGSKITTIDGTGKDGIINYNNKSYIPLRTFSEAMGAKVDYESASKQTNGVHKIDIYQSQANNWSLYKVDEPEGAQLYSVTCPEYPIRMQIWDITKAGSTKKKFNFVVSNFMGEDIRINPIDLTVNIYKSDNNGNREYLIFSKSAPTFSELIPNKYEYLFTFEWDGKGLDGKVAPLGKYSVELIRPEEVKYTVHGSNELKTKAIDAWLLGGCNIPFYGFELY</sequence>
<feature type="signal peptide" evidence="1">
    <location>
        <begin position="1"/>
        <end position="19"/>
    </location>
</feature>
<dbReference type="InterPro" id="IPR012854">
    <property type="entry name" value="Cu_amine_oxidase-like_N"/>
</dbReference>
<evidence type="ECO:0000313" key="4">
    <source>
        <dbReference type="Proteomes" id="UP001519287"/>
    </source>
</evidence>
<feature type="domain" description="Copper amine oxidase-like N-terminal" evidence="2">
    <location>
        <begin position="25"/>
        <end position="84"/>
    </location>
</feature>
<dbReference type="EMBL" id="JAGGLB010000051">
    <property type="protein sequence ID" value="MBP1996535.1"/>
    <property type="molecule type" value="Genomic_DNA"/>
</dbReference>
<dbReference type="Pfam" id="PF07833">
    <property type="entry name" value="Cu_amine_oxidN1"/>
    <property type="match status" value="1"/>
</dbReference>
<evidence type="ECO:0000256" key="1">
    <source>
        <dbReference type="SAM" id="SignalP"/>
    </source>
</evidence>
<keyword evidence="1" id="KW-0732">Signal</keyword>
<evidence type="ECO:0000313" key="3">
    <source>
        <dbReference type="EMBL" id="MBP1996535.1"/>
    </source>
</evidence>
<organism evidence="3 4">
    <name type="scientific">Paenibacillus eucommiae</name>
    <dbReference type="NCBI Taxonomy" id="1355755"/>
    <lineage>
        <taxon>Bacteria</taxon>
        <taxon>Bacillati</taxon>
        <taxon>Bacillota</taxon>
        <taxon>Bacilli</taxon>
        <taxon>Bacillales</taxon>
        <taxon>Paenibacillaceae</taxon>
        <taxon>Paenibacillus</taxon>
    </lineage>
</organism>
<gene>
    <name evidence="3" type="ORF">J2Z66_008183</name>
</gene>
<comment type="caution">
    <text evidence="3">The sequence shown here is derived from an EMBL/GenBank/DDBJ whole genome shotgun (WGS) entry which is preliminary data.</text>
</comment>
<reference evidence="3 4" key="1">
    <citation type="submission" date="2021-03" db="EMBL/GenBank/DDBJ databases">
        <title>Genomic Encyclopedia of Type Strains, Phase IV (KMG-IV): sequencing the most valuable type-strain genomes for metagenomic binning, comparative biology and taxonomic classification.</title>
        <authorList>
            <person name="Goeker M."/>
        </authorList>
    </citation>
    <scope>NUCLEOTIDE SEQUENCE [LARGE SCALE GENOMIC DNA]</scope>
    <source>
        <strain evidence="3 4">DSM 26048</strain>
    </source>
</reference>
<dbReference type="Proteomes" id="UP001519287">
    <property type="component" value="Unassembled WGS sequence"/>
</dbReference>
<name>A0ABS4JBD8_9BACL</name>
<protein>
    <recommendedName>
        <fullName evidence="2">Copper amine oxidase-like N-terminal domain-containing protein</fullName>
    </recommendedName>
</protein>
<keyword evidence="4" id="KW-1185">Reference proteome</keyword>
<dbReference type="RefSeq" id="WP_209979077.1">
    <property type="nucleotide sequence ID" value="NZ_JAGGLB010000051.1"/>
</dbReference>
<proteinExistence type="predicted"/>
<evidence type="ECO:0000259" key="2">
    <source>
        <dbReference type="Pfam" id="PF07833"/>
    </source>
</evidence>
<feature type="chain" id="PRO_5046425246" description="Copper amine oxidase-like N-terminal domain-containing protein" evidence="1">
    <location>
        <begin position="20"/>
        <end position="259"/>
    </location>
</feature>